<evidence type="ECO:0000313" key="1">
    <source>
        <dbReference type="EMBL" id="SUI04507.1"/>
    </source>
</evidence>
<accession>A0A379XVH6</accession>
<evidence type="ECO:0000313" key="2">
    <source>
        <dbReference type="Proteomes" id="UP000254220"/>
    </source>
</evidence>
<proteinExistence type="predicted"/>
<gene>
    <name evidence="1" type="ORF">NCTC12420_04365</name>
</gene>
<dbReference type="AlphaFoldDB" id="A0A379XVH6"/>
<reference evidence="1 2" key="1">
    <citation type="submission" date="2018-06" db="EMBL/GenBank/DDBJ databases">
        <authorList>
            <consortium name="Pathogen Informatics"/>
            <person name="Doyle S."/>
        </authorList>
    </citation>
    <scope>NUCLEOTIDE SEQUENCE [LARGE SCALE GENOMIC DNA]</scope>
    <source>
        <strain evidence="1 2">NCTC12420</strain>
    </source>
</reference>
<protein>
    <submittedName>
        <fullName evidence="1">Uncharacterized protein</fullName>
    </submittedName>
</protein>
<sequence>MMYGKQRHNRWGCNIDFGITDVCPDGHSAPNKLLRITE</sequence>
<name>A0A379XVH6_SALER</name>
<dbReference type="EMBL" id="UGYB01000001">
    <property type="protein sequence ID" value="SUI04507.1"/>
    <property type="molecule type" value="Genomic_DNA"/>
</dbReference>
<organism evidence="1 2">
    <name type="scientific">Salmonella enterica subsp. indica</name>
    <dbReference type="NCBI Taxonomy" id="59207"/>
    <lineage>
        <taxon>Bacteria</taxon>
        <taxon>Pseudomonadati</taxon>
        <taxon>Pseudomonadota</taxon>
        <taxon>Gammaproteobacteria</taxon>
        <taxon>Enterobacterales</taxon>
        <taxon>Enterobacteriaceae</taxon>
        <taxon>Salmonella</taxon>
    </lineage>
</organism>
<dbReference type="Proteomes" id="UP000254220">
    <property type="component" value="Unassembled WGS sequence"/>
</dbReference>